<protein>
    <submittedName>
        <fullName evidence="3">Amidohydrolase</fullName>
    </submittedName>
</protein>
<dbReference type="AlphaFoldDB" id="A0A0Q0Z987"/>
<dbReference type="Pfam" id="PF04909">
    <property type="entry name" value="Amidohydro_2"/>
    <property type="match status" value="1"/>
</dbReference>
<dbReference type="GO" id="GO:0016787">
    <property type="term" value="F:hydrolase activity"/>
    <property type="evidence" value="ECO:0007669"/>
    <property type="project" value="UniProtKB-KW"/>
</dbReference>
<dbReference type="SUPFAM" id="SSF51556">
    <property type="entry name" value="Metallo-dependent hydrolases"/>
    <property type="match status" value="1"/>
</dbReference>
<dbReference type="EMBL" id="LKEV01000004">
    <property type="protein sequence ID" value="KQB86176.1"/>
    <property type="molecule type" value="Genomic_DNA"/>
</dbReference>
<dbReference type="PANTHER" id="PTHR43569">
    <property type="entry name" value="AMIDOHYDROLASE"/>
    <property type="match status" value="1"/>
</dbReference>
<dbReference type="InterPro" id="IPR052350">
    <property type="entry name" value="Metallo-dep_Lactonases"/>
</dbReference>
<comment type="caution">
    <text evidence="3">The sequence shown here is derived from an EMBL/GenBank/DDBJ whole genome shotgun (WGS) entry which is preliminary data.</text>
</comment>
<gene>
    <name evidence="3" type="ORF">Clow_01530</name>
</gene>
<dbReference type="RefSeq" id="WP_055178145.1">
    <property type="nucleotide sequence ID" value="NZ_JAUSQY010000001.1"/>
</dbReference>
<organism evidence="3 4">
    <name type="scientific">Corynebacterium lowii</name>
    <dbReference type="NCBI Taxonomy" id="1544413"/>
    <lineage>
        <taxon>Bacteria</taxon>
        <taxon>Bacillati</taxon>
        <taxon>Actinomycetota</taxon>
        <taxon>Actinomycetes</taxon>
        <taxon>Mycobacteriales</taxon>
        <taxon>Corynebacteriaceae</taxon>
        <taxon>Corynebacterium</taxon>
    </lineage>
</organism>
<keyword evidence="4" id="KW-1185">Reference proteome</keyword>
<keyword evidence="3" id="KW-0378">Hydrolase</keyword>
<dbReference type="InterPro" id="IPR032466">
    <property type="entry name" value="Metal_Hydrolase"/>
</dbReference>
<evidence type="ECO:0000256" key="1">
    <source>
        <dbReference type="ARBA" id="ARBA00038310"/>
    </source>
</evidence>
<feature type="domain" description="Amidohydrolase-related" evidence="2">
    <location>
        <begin position="5"/>
        <end position="226"/>
    </location>
</feature>
<dbReference type="PANTHER" id="PTHR43569:SF2">
    <property type="entry name" value="AMIDOHYDROLASE-RELATED DOMAIN-CONTAINING PROTEIN"/>
    <property type="match status" value="1"/>
</dbReference>
<dbReference type="PATRIC" id="fig|1544413.3.peg.1532"/>
<dbReference type="STRING" id="1544413.Clow_01530"/>
<evidence type="ECO:0000313" key="3">
    <source>
        <dbReference type="EMBL" id="KQB86176.1"/>
    </source>
</evidence>
<accession>A0A0Q0Z987</accession>
<evidence type="ECO:0000313" key="4">
    <source>
        <dbReference type="Proteomes" id="UP000050488"/>
    </source>
</evidence>
<dbReference type="InterPro" id="IPR006680">
    <property type="entry name" value="Amidohydro-rel"/>
</dbReference>
<sequence length="277" mass="30652">MLITDAHIHLWENDQAPAHHRGPLRIDEALAMMDAAGIDRAVNCPAIWDDQANDYAAQAASAHPERFATLGWFPLDDKAGPERVESTLSKPGVLGLRFVLYSSRGGAALESGALDCLWEIAHRRGLPVALMVMPEHLGAVERIAERYPNMRLMLDHLCIGPHLTLPRAAEHLDGLLRLARFPNVAVKATGVPSMATDAYPFRSTHLILRRTVEAFGPQRTFWGTDITRLHCSWAEALDMMRELPWLSADDLEFVLGRGISQWIGWPEPTTASTAGET</sequence>
<dbReference type="Proteomes" id="UP000050488">
    <property type="component" value="Unassembled WGS sequence"/>
</dbReference>
<name>A0A0Q0Z987_9CORY</name>
<dbReference type="OrthoDB" id="5450317at2"/>
<reference evidence="3 4" key="1">
    <citation type="submission" date="2015-10" db="EMBL/GenBank/DDBJ databases">
        <title>Corynebacteirum lowii and Corynebacterium oculi species nova, derived from human clinical disease and and emended description of Corynebacterium mastiditis.</title>
        <authorList>
            <person name="Bernard K."/>
            <person name="Pacheco A.L."/>
            <person name="Mcdougall C."/>
            <person name="Burtx T."/>
            <person name="Weibe D."/>
            <person name="Tyler S."/>
            <person name="Olson A.B."/>
            <person name="Cnockaert M."/>
            <person name="Eguchi H."/>
            <person name="Kuwahara T."/>
            <person name="Nakayama-Imaohji H."/>
            <person name="Boudewijins M."/>
            <person name="Van Hoecke F."/>
            <person name="Bernier A.-M."/>
            <person name="Vandamme P."/>
        </authorList>
    </citation>
    <scope>NUCLEOTIDE SEQUENCE [LARGE SCALE GENOMIC DNA]</scope>
    <source>
        <strain evidence="3 4">NML 130206</strain>
    </source>
</reference>
<dbReference type="Gene3D" id="3.20.20.140">
    <property type="entry name" value="Metal-dependent hydrolases"/>
    <property type="match status" value="1"/>
</dbReference>
<proteinExistence type="inferred from homology"/>
<evidence type="ECO:0000259" key="2">
    <source>
        <dbReference type="Pfam" id="PF04909"/>
    </source>
</evidence>
<comment type="similarity">
    <text evidence="1">Belongs to the metallo-dependent hydrolases superfamily.</text>
</comment>